<keyword evidence="4" id="KW-1185">Reference proteome</keyword>
<evidence type="ECO:0000256" key="1">
    <source>
        <dbReference type="ARBA" id="ARBA00022801"/>
    </source>
</evidence>
<gene>
    <name evidence="3" type="primary">rapA_2</name>
    <name evidence="3" type="ORF">Pan189_41550</name>
</gene>
<evidence type="ECO:0000313" key="3">
    <source>
        <dbReference type="EMBL" id="QDT39746.1"/>
    </source>
</evidence>
<dbReference type="InterPro" id="IPR014001">
    <property type="entry name" value="Helicase_ATP-bd"/>
</dbReference>
<organism evidence="3 4">
    <name type="scientific">Stratiformator vulcanicus</name>
    <dbReference type="NCBI Taxonomy" id="2527980"/>
    <lineage>
        <taxon>Bacteria</taxon>
        <taxon>Pseudomonadati</taxon>
        <taxon>Planctomycetota</taxon>
        <taxon>Planctomycetia</taxon>
        <taxon>Planctomycetales</taxon>
        <taxon>Planctomycetaceae</taxon>
        <taxon>Stratiformator</taxon>
    </lineage>
</organism>
<dbReference type="EMBL" id="CP036268">
    <property type="protein sequence ID" value="QDT39746.1"/>
    <property type="molecule type" value="Genomic_DNA"/>
</dbReference>
<dbReference type="InterPro" id="IPR049730">
    <property type="entry name" value="SNF2/RAD54-like_C"/>
</dbReference>
<accession>A0A517R780</accession>
<dbReference type="PROSITE" id="PS51192">
    <property type="entry name" value="HELICASE_ATP_BIND_1"/>
    <property type="match status" value="1"/>
</dbReference>
<dbReference type="AlphaFoldDB" id="A0A517R780"/>
<dbReference type="InterPro" id="IPR027417">
    <property type="entry name" value="P-loop_NTPase"/>
</dbReference>
<dbReference type="OrthoDB" id="9760715at2"/>
<protein>
    <submittedName>
        <fullName evidence="3">RNA polymerase-associated protein RapA</fullName>
    </submittedName>
</protein>
<dbReference type="Gene3D" id="3.40.50.10810">
    <property type="entry name" value="Tandem AAA-ATPase domain"/>
    <property type="match status" value="1"/>
</dbReference>
<dbReference type="InterPro" id="IPR000330">
    <property type="entry name" value="SNF2_N"/>
</dbReference>
<dbReference type="Pfam" id="PF00176">
    <property type="entry name" value="SNF2-rel_dom"/>
    <property type="match status" value="1"/>
</dbReference>
<dbReference type="GO" id="GO:0005524">
    <property type="term" value="F:ATP binding"/>
    <property type="evidence" value="ECO:0007669"/>
    <property type="project" value="InterPro"/>
</dbReference>
<dbReference type="KEGG" id="svp:Pan189_41550"/>
<proteinExistence type="predicted"/>
<evidence type="ECO:0000259" key="2">
    <source>
        <dbReference type="PROSITE" id="PS51192"/>
    </source>
</evidence>
<feature type="domain" description="Helicase ATP-binding" evidence="2">
    <location>
        <begin position="114"/>
        <end position="271"/>
    </location>
</feature>
<dbReference type="GO" id="GO:0006281">
    <property type="term" value="P:DNA repair"/>
    <property type="evidence" value="ECO:0007669"/>
    <property type="project" value="TreeGrafter"/>
</dbReference>
<dbReference type="GO" id="GO:0016787">
    <property type="term" value="F:hydrolase activity"/>
    <property type="evidence" value="ECO:0007669"/>
    <property type="project" value="UniProtKB-KW"/>
</dbReference>
<dbReference type="InterPro" id="IPR038718">
    <property type="entry name" value="SNF2-like_sf"/>
</dbReference>
<evidence type="ECO:0000313" key="4">
    <source>
        <dbReference type="Proteomes" id="UP000317318"/>
    </source>
</evidence>
<name>A0A517R780_9PLAN</name>
<sequence>MQAAKTYGRLWKEEGRWLIECEPHVKLWVKRIFRSIPTAAAGVVSLPDTPEVGRNLEWFCDRFPLSIEGREDLTAQSRRHRDKLLRLRQITGSDYRPEPVPMALPPRHYQAVAADLWAATSRLLLADDLGLGKTVTTIAGLIRTDCRPAIVVCPAHLPRQWEAEINKFAPDLSTHILKKSTPYELPAFFGRGPDVLISSYHKLAGWADVLRTYCRAIVFDECQELRHAGSQKFMASTEIADQCEYVIGLSATPIYNYGSEIWNIFRVLKPDALGRRDEFIREWCSVWTNKERIKEAEAFGCWLKDNHLMLRRTRRDVDRELPDLTRVTQFVDCDEKALSRIEDAAGELARIILSEEKLTGSSRMEAASEFSMILRQATGIAKAPFVAAFVRMLIESGEPVVLFGWHRAVYDLWQSKLGEFHPAFYTGEESTAAKQRAKDSFVAGETDLLIISLRSGAGLDGLQNRGRTLVFGELDWSPGVHEQCTGRIHRDGQSDPVTAYYMLSEGGLDPLMAETLGLKRQQVDGIRADGDTKLVERVDSGEAIKKLARRYLKSSG</sequence>
<dbReference type="GO" id="GO:0031297">
    <property type="term" value="P:replication fork processing"/>
    <property type="evidence" value="ECO:0007669"/>
    <property type="project" value="TreeGrafter"/>
</dbReference>
<reference evidence="3 4" key="1">
    <citation type="submission" date="2019-02" db="EMBL/GenBank/DDBJ databases">
        <title>Deep-cultivation of Planctomycetes and their phenomic and genomic characterization uncovers novel biology.</title>
        <authorList>
            <person name="Wiegand S."/>
            <person name="Jogler M."/>
            <person name="Boedeker C."/>
            <person name="Pinto D."/>
            <person name="Vollmers J."/>
            <person name="Rivas-Marin E."/>
            <person name="Kohn T."/>
            <person name="Peeters S.H."/>
            <person name="Heuer A."/>
            <person name="Rast P."/>
            <person name="Oberbeckmann S."/>
            <person name="Bunk B."/>
            <person name="Jeske O."/>
            <person name="Meyerdierks A."/>
            <person name="Storesund J.E."/>
            <person name="Kallscheuer N."/>
            <person name="Luecker S."/>
            <person name="Lage O.M."/>
            <person name="Pohl T."/>
            <person name="Merkel B.J."/>
            <person name="Hornburger P."/>
            <person name="Mueller R.-W."/>
            <person name="Bruemmer F."/>
            <person name="Labrenz M."/>
            <person name="Spormann A.M."/>
            <person name="Op den Camp H."/>
            <person name="Overmann J."/>
            <person name="Amann R."/>
            <person name="Jetten M.S.M."/>
            <person name="Mascher T."/>
            <person name="Medema M.H."/>
            <person name="Devos D.P."/>
            <person name="Kaster A.-K."/>
            <person name="Ovreas L."/>
            <person name="Rohde M."/>
            <person name="Galperin M.Y."/>
            <person name="Jogler C."/>
        </authorList>
    </citation>
    <scope>NUCLEOTIDE SEQUENCE [LARGE SCALE GENOMIC DNA]</scope>
    <source>
        <strain evidence="3 4">Pan189</strain>
    </source>
</reference>
<dbReference type="RefSeq" id="WP_145365867.1">
    <property type="nucleotide sequence ID" value="NZ_CP036268.1"/>
</dbReference>
<dbReference type="PANTHER" id="PTHR45766:SF6">
    <property type="entry name" value="SWI_SNF-RELATED MATRIX-ASSOCIATED ACTIN-DEPENDENT REGULATOR OF CHROMATIN SUBFAMILY A-LIKE PROTEIN 1"/>
    <property type="match status" value="1"/>
</dbReference>
<dbReference type="CDD" id="cd18793">
    <property type="entry name" value="SF2_C_SNF"/>
    <property type="match status" value="1"/>
</dbReference>
<dbReference type="SUPFAM" id="SSF52540">
    <property type="entry name" value="P-loop containing nucleoside triphosphate hydrolases"/>
    <property type="match status" value="2"/>
</dbReference>
<dbReference type="PANTHER" id="PTHR45766">
    <property type="entry name" value="DNA ANNEALING HELICASE AND ENDONUCLEASE ZRANB3 FAMILY MEMBER"/>
    <property type="match status" value="1"/>
</dbReference>
<dbReference type="Proteomes" id="UP000317318">
    <property type="component" value="Chromosome"/>
</dbReference>
<dbReference type="Gene3D" id="3.40.50.300">
    <property type="entry name" value="P-loop containing nucleotide triphosphate hydrolases"/>
    <property type="match status" value="1"/>
</dbReference>
<dbReference type="SMART" id="SM00487">
    <property type="entry name" value="DEXDc"/>
    <property type="match status" value="1"/>
</dbReference>
<keyword evidence="1" id="KW-0378">Hydrolase</keyword>